<comment type="catalytic activity">
    <reaction evidence="7">
        <text>DNA(n) + a 2'-deoxyribonucleoside 5'-triphosphate = DNA(n+1) + diphosphate</text>
        <dbReference type="Rhea" id="RHEA:22508"/>
        <dbReference type="Rhea" id="RHEA-COMP:17339"/>
        <dbReference type="Rhea" id="RHEA-COMP:17340"/>
        <dbReference type="ChEBI" id="CHEBI:33019"/>
        <dbReference type="ChEBI" id="CHEBI:61560"/>
        <dbReference type="ChEBI" id="CHEBI:173112"/>
        <dbReference type="EC" id="2.7.7.7"/>
    </reaction>
</comment>
<comment type="caution">
    <text evidence="8">The sequence shown here is derived from an EMBL/GenBank/DDBJ whole genome shotgun (WGS) entry which is preliminary data.</text>
</comment>
<dbReference type="PANTHER" id="PTHR34388">
    <property type="entry name" value="DNA POLYMERASE III SUBUNIT DELTA"/>
    <property type="match status" value="1"/>
</dbReference>
<keyword evidence="5" id="KW-0239">DNA-directed DNA polymerase</keyword>
<proteinExistence type="inferred from homology"/>
<accession>A0A9D1PUX9</accession>
<organism evidence="8 9">
    <name type="scientific">Candidatus Desulfovibrio intestinipullorum</name>
    <dbReference type="NCBI Taxonomy" id="2838536"/>
    <lineage>
        <taxon>Bacteria</taxon>
        <taxon>Pseudomonadati</taxon>
        <taxon>Thermodesulfobacteriota</taxon>
        <taxon>Desulfovibrionia</taxon>
        <taxon>Desulfovibrionales</taxon>
        <taxon>Desulfovibrionaceae</taxon>
        <taxon>Desulfovibrio</taxon>
    </lineage>
</organism>
<comment type="similarity">
    <text evidence="6">Belongs to the DNA polymerase HolA subunit family.</text>
</comment>
<dbReference type="Proteomes" id="UP000886752">
    <property type="component" value="Unassembled WGS sequence"/>
</dbReference>
<dbReference type="GO" id="GO:0006261">
    <property type="term" value="P:DNA-templated DNA replication"/>
    <property type="evidence" value="ECO:0007669"/>
    <property type="project" value="TreeGrafter"/>
</dbReference>
<keyword evidence="4" id="KW-0235">DNA replication</keyword>
<evidence type="ECO:0000256" key="4">
    <source>
        <dbReference type="ARBA" id="ARBA00022705"/>
    </source>
</evidence>
<dbReference type="NCBIfam" id="TIGR01128">
    <property type="entry name" value="holA"/>
    <property type="match status" value="1"/>
</dbReference>
<dbReference type="AlphaFoldDB" id="A0A9D1PUX9"/>
<evidence type="ECO:0000256" key="1">
    <source>
        <dbReference type="ARBA" id="ARBA00012417"/>
    </source>
</evidence>
<reference evidence="8" key="1">
    <citation type="journal article" date="2021" name="PeerJ">
        <title>Extensive microbial diversity within the chicken gut microbiome revealed by metagenomics and culture.</title>
        <authorList>
            <person name="Gilroy R."/>
            <person name="Ravi A."/>
            <person name="Getino M."/>
            <person name="Pursley I."/>
            <person name="Horton D.L."/>
            <person name="Alikhan N.F."/>
            <person name="Baker D."/>
            <person name="Gharbi K."/>
            <person name="Hall N."/>
            <person name="Watson M."/>
            <person name="Adriaenssens E.M."/>
            <person name="Foster-Nyarko E."/>
            <person name="Jarju S."/>
            <person name="Secka A."/>
            <person name="Antonio M."/>
            <person name="Oren A."/>
            <person name="Chaudhuri R.R."/>
            <person name="La Ragione R."/>
            <person name="Hildebrand F."/>
            <person name="Pallen M.J."/>
        </authorList>
    </citation>
    <scope>NUCLEOTIDE SEQUENCE</scope>
    <source>
        <strain evidence="8">ChiHecec2B26-446</strain>
    </source>
</reference>
<dbReference type="GO" id="GO:0003887">
    <property type="term" value="F:DNA-directed DNA polymerase activity"/>
    <property type="evidence" value="ECO:0007669"/>
    <property type="project" value="UniProtKB-KW"/>
</dbReference>
<dbReference type="SUPFAM" id="SSF48019">
    <property type="entry name" value="post-AAA+ oligomerization domain-like"/>
    <property type="match status" value="1"/>
</dbReference>
<dbReference type="GO" id="GO:0003677">
    <property type="term" value="F:DNA binding"/>
    <property type="evidence" value="ECO:0007669"/>
    <property type="project" value="InterPro"/>
</dbReference>
<dbReference type="EC" id="2.7.7.7" evidence="1"/>
<evidence type="ECO:0000256" key="3">
    <source>
        <dbReference type="ARBA" id="ARBA00022695"/>
    </source>
</evidence>
<gene>
    <name evidence="8" type="ORF">H9894_03185</name>
</gene>
<dbReference type="PANTHER" id="PTHR34388:SF1">
    <property type="entry name" value="DNA POLYMERASE III SUBUNIT DELTA"/>
    <property type="match status" value="1"/>
</dbReference>
<dbReference type="InterPro" id="IPR005790">
    <property type="entry name" value="DNA_polIII_delta"/>
</dbReference>
<protein>
    <recommendedName>
        <fullName evidence="1">DNA-directed DNA polymerase</fullName>
        <ecNumber evidence="1">2.7.7.7</ecNumber>
    </recommendedName>
</protein>
<sequence>MAKANTQRPGFLFVACPDVQILLATVEEQARIHAPAGGTFKRVCFWGDEAPGNAFWEALTVRDLFGSMRLVLVRQANLWNTQTWKTLDKMLARPLAGSLPVFCVENDWERGRIKLPAPLAKLRCVQFATKQGWLLSHPGLTDKTIRGYVKEQAQLRGLALDTLTMNTLCENTPRQAGVVCAELDKLALLAQPGQPVTVDMLGTASWSPEAQVFGCINCLLKGDARGTWRELARVTDMDSAALQLLGLLVWNFRTLWLMLVGDTAPRSFSLTPALAKRIGAARLARCLELVMDAEAAIKTGSPARQTMEMTFSELLMLFGKPLQG</sequence>
<dbReference type="InterPro" id="IPR008921">
    <property type="entry name" value="DNA_pol3_clamp-load_cplx_C"/>
</dbReference>
<reference evidence="8" key="2">
    <citation type="submission" date="2021-04" db="EMBL/GenBank/DDBJ databases">
        <authorList>
            <person name="Gilroy R."/>
        </authorList>
    </citation>
    <scope>NUCLEOTIDE SEQUENCE</scope>
    <source>
        <strain evidence="8">ChiHecec2B26-446</strain>
    </source>
</reference>
<evidence type="ECO:0000256" key="6">
    <source>
        <dbReference type="ARBA" id="ARBA00034754"/>
    </source>
</evidence>
<dbReference type="EMBL" id="DXHV01000035">
    <property type="protein sequence ID" value="HIW00177.1"/>
    <property type="molecule type" value="Genomic_DNA"/>
</dbReference>
<keyword evidence="2" id="KW-0808">Transferase</keyword>
<evidence type="ECO:0000256" key="5">
    <source>
        <dbReference type="ARBA" id="ARBA00022932"/>
    </source>
</evidence>
<evidence type="ECO:0000256" key="7">
    <source>
        <dbReference type="ARBA" id="ARBA00049244"/>
    </source>
</evidence>
<evidence type="ECO:0000313" key="8">
    <source>
        <dbReference type="EMBL" id="HIW00177.1"/>
    </source>
</evidence>
<dbReference type="GO" id="GO:0009360">
    <property type="term" value="C:DNA polymerase III complex"/>
    <property type="evidence" value="ECO:0007669"/>
    <property type="project" value="TreeGrafter"/>
</dbReference>
<keyword evidence="3" id="KW-0548">Nucleotidyltransferase</keyword>
<evidence type="ECO:0000313" key="9">
    <source>
        <dbReference type="Proteomes" id="UP000886752"/>
    </source>
</evidence>
<dbReference type="Gene3D" id="1.20.272.10">
    <property type="match status" value="1"/>
</dbReference>
<name>A0A9D1PUX9_9BACT</name>
<evidence type="ECO:0000256" key="2">
    <source>
        <dbReference type="ARBA" id="ARBA00022679"/>
    </source>
</evidence>